<dbReference type="Gene3D" id="3.90.380.10">
    <property type="entry name" value="Naphthalene 1,2-dioxygenase Alpha Subunit, Chain A, domain 1"/>
    <property type="match status" value="1"/>
</dbReference>
<dbReference type="GO" id="GO:0004497">
    <property type="term" value="F:monooxygenase activity"/>
    <property type="evidence" value="ECO:0007669"/>
    <property type="project" value="UniProtKB-ARBA"/>
</dbReference>
<dbReference type="GO" id="GO:0046872">
    <property type="term" value="F:metal ion binding"/>
    <property type="evidence" value="ECO:0007669"/>
    <property type="project" value="UniProtKB-KW"/>
</dbReference>
<keyword evidence="8" id="KW-0443">Lipid metabolism</keyword>
<dbReference type="Pfam" id="PF00355">
    <property type="entry name" value="Rieske"/>
    <property type="match status" value="1"/>
</dbReference>
<accession>A0AAE4QYC5</accession>
<dbReference type="Gene3D" id="2.102.10.10">
    <property type="entry name" value="Rieske [2Fe-2S] iron-sulphur domain"/>
    <property type="match status" value="1"/>
</dbReference>
<comment type="subunit">
    <text evidence="10">Homotrimer. The two-component system 3-ketosteroid-9-alpha-monooxygenase is composed of an oxygenase component KshA and a reductase component KshB.</text>
</comment>
<keyword evidence="7" id="KW-0411">Iron-sulfur</keyword>
<dbReference type="InterPro" id="IPR050584">
    <property type="entry name" value="Cholesterol_7-desaturase"/>
</dbReference>
<keyword evidence="5" id="KW-0560">Oxidoreductase</keyword>
<reference evidence="12" key="1">
    <citation type="submission" date="2023-10" db="EMBL/GenBank/DDBJ databases">
        <title>Development of a sustainable strategy for remediation of hydrocarbon-contaminated territories based on the waste exchange concept.</title>
        <authorList>
            <person name="Krivoruchko A."/>
        </authorList>
    </citation>
    <scope>NUCLEOTIDE SEQUENCE</scope>
    <source>
        <strain evidence="12">IEGM 1175</strain>
    </source>
</reference>
<dbReference type="InterPro" id="IPR017941">
    <property type="entry name" value="Rieske_2Fe-2S"/>
</dbReference>
<evidence type="ECO:0000313" key="12">
    <source>
        <dbReference type="EMBL" id="MDV6299463.1"/>
    </source>
</evidence>
<feature type="domain" description="Rieske" evidence="11">
    <location>
        <begin position="34"/>
        <end position="135"/>
    </location>
</feature>
<evidence type="ECO:0000256" key="6">
    <source>
        <dbReference type="ARBA" id="ARBA00023004"/>
    </source>
</evidence>
<dbReference type="AlphaFoldDB" id="A0AAE4QYC5"/>
<organism evidence="12 13">
    <name type="scientific">Dietzia maris</name>
    <dbReference type="NCBI Taxonomy" id="37915"/>
    <lineage>
        <taxon>Bacteria</taxon>
        <taxon>Bacillati</taxon>
        <taxon>Actinomycetota</taxon>
        <taxon>Actinomycetes</taxon>
        <taxon>Mycobacteriales</taxon>
        <taxon>Dietziaceae</taxon>
        <taxon>Dietzia</taxon>
    </lineage>
</organism>
<dbReference type="EMBL" id="JAWLKJ010000002">
    <property type="protein sequence ID" value="MDV6299463.1"/>
    <property type="molecule type" value="Genomic_DNA"/>
</dbReference>
<evidence type="ECO:0000259" key="11">
    <source>
        <dbReference type="PROSITE" id="PS51296"/>
    </source>
</evidence>
<comment type="caution">
    <text evidence="12">The sequence shown here is derived from an EMBL/GenBank/DDBJ whole genome shotgun (WGS) entry which is preliminary data.</text>
</comment>
<dbReference type="GO" id="GO:0016042">
    <property type="term" value="P:lipid catabolic process"/>
    <property type="evidence" value="ECO:0007669"/>
    <property type="project" value="UniProtKB-KW"/>
</dbReference>
<dbReference type="GO" id="GO:0051537">
    <property type="term" value="F:2 iron, 2 sulfur cluster binding"/>
    <property type="evidence" value="ECO:0007669"/>
    <property type="project" value="UniProtKB-KW"/>
</dbReference>
<comment type="cofactor">
    <cofactor evidence="1">
        <name>Fe cation</name>
        <dbReference type="ChEBI" id="CHEBI:24875"/>
    </cofactor>
</comment>
<dbReference type="SUPFAM" id="SSF50022">
    <property type="entry name" value="ISP domain"/>
    <property type="match status" value="1"/>
</dbReference>
<keyword evidence="4" id="KW-0442">Lipid degradation</keyword>
<keyword evidence="3" id="KW-0479">Metal-binding</keyword>
<name>A0AAE4QYC5_9ACTN</name>
<dbReference type="SUPFAM" id="SSF55961">
    <property type="entry name" value="Bet v1-like"/>
    <property type="match status" value="1"/>
</dbReference>
<dbReference type="PROSITE" id="PS51296">
    <property type="entry name" value="RIESKE"/>
    <property type="match status" value="1"/>
</dbReference>
<dbReference type="InterPro" id="IPR045605">
    <property type="entry name" value="KshA-like_C"/>
</dbReference>
<gene>
    <name evidence="12" type="ORF">R3P82_10095</name>
</gene>
<evidence type="ECO:0000256" key="10">
    <source>
        <dbReference type="ARBA" id="ARBA00046982"/>
    </source>
</evidence>
<dbReference type="PANTHER" id="PTHR21266">
    <property type="entry name" value="IRON-SULFUR DOMAIN CONTAINING PROTEIN"/>
    <property type="match status" value="1"/>
</dbReference>
<dbReference type="GO" id="GO:0016705">
    <property type="term" value="F:oxidoreductase activity, acting on paired donors, with incorporation or reduction of molecular oxygen"/>
    <property type="evidence" value="ECO:0007669"/>
    <property type="project" value="UniProtKB-ARBA"/>
</dbReference>
<sequence>MTLTPTSPSSATDAAAPIREIESAGNPTRFARGWHCLGLIDQFRDGKPHQVKVFGTSLVVFDTSDGLKILDAYCRHMGGNLAKGTIKDDSIACPFHDWRWGGNGKCTAIPYAKRVPVAAKTRAWPAMERNGQLFVWHDPQKSQPTEDVTIPEIEGWEDGEWSDWSWQTYLVEGAHCREMIDNVVDMAHFFYVHLVSPKYFRNVFEGHIATQYMHSQTRPDIDPDHSYGDSDTYLKSEASYFGPSYMINPQQLTLGGKDVEAVLINSHYPIDNNSFLINFGIATKHRPGVDPAEAKAAAEAMTNGLAYGFGQDVEIWRDKARIDNPLLTEQDGPVYQLRRWYEQFYVDVEDIEPDMVHRVEVEIDTDHAVAQWDSEIAENLAAMGRG</sequence>
<keyword evidence="8" id="KW-0753">Steroid metabolism</keyword>
<evidence type="ECO:0000256" key="3">
    <source>
        <dbReference type="ARBA" id="ARBA00022723"/>
    </source>
</evidence>
<dbReference type="InterPro" id="IPR036922">
    <property type="entry name" value="Rieske_2Fe-2S_sf"/>
</dbReference>
<evidence type="ECO:0000256" key="1">
    <source>
        <dbReference type="ARBA" id="ARBA00001962"/>
    </source>
</evidence>
<proteinExistence type="predicted"/>
<evidence type="ECO:0000256" key="4">
    <source>
        <dbReference type="ARBA" id="ARBA00022963"/>
    </source>
</evidence>
<evidence type="ECO:0000256" key="7">
    <source>
        <dbReference type="ARBA" id="ARBA00023014"/>
    </source>
</evidence>
<evidence type="ECO:0000256" key="2">
    <source>
        <dbReference type="ARBA" id="ARBA00022714"/>
    </source>
</evidence>
<evidence type="ECO:0000313" key="13">
    <source>
        <dbReference type="Proteomes" id="UP001185873"/>
    </source>
</evidence>
<evidence type="ECO:0000256" key="8">
    <source>
        <dbReference type="ARBA" id="ARBA00023221"/>
    </source>
</evidence>
<dbReference type="GO" id="GO:0008203">
    <property type="term" value="P:cholesterol metabolic process"/>
    <property type="evidence" value="ECO:0007669"/>
    <property type="project" value="InterPro"/>
</dbReference>
<protein>
    <recommendedName>
        <fullName evidence="9">Rieske-type oxygenase</fullName>
    </recommendedName>
</protein>
<dbReference type="RefSeq" id="WP_317470040.1">
    <property type="nucleotide sequence ID" value="NZ_JAWLKJ010000002.1"/>
</dbReference>
<keyword evidence="6" id="KW-0408">Iron</keyword>
<evidence type="ECO:0000256" key="9">
    <source>
        <dbReference type="ARBA" id="ARBA00030944"/>
    </source>
</evidence>
<evidence type="ECO:0000256" key="5">
    <source>
        <dbReference type="ARBA" id="ARBA00023002"/>
    </source>
</evidence>
<dbReference type="Pfam" id="PF19298">
    <property type="entry name" value="KshA_C"/>
    <property type="match status" value="1"/>
</dbReference>
<dbReference type="Proteomes" id="UP001185873">
    <property type="component" value="Unassembled WGS sequence"/>
</dbReference>
<dbReference type="PANTHER" id="PTHR21266:SF60">
    <property type="entry name" value="3-KETOSTEROID-9-ALPHA-MONOOXYGENASE, OXYGENASE COMPONENT"/>
    <property type="match status" value="1"/>
</dbReference>
<keyword evidence="2" id="KW-0001">2Fe-2S</keyword>